<name>A0A9X1F255_9SPHN</name>
<sequence length="285" mass="31343">MPVKVKNPLGSSPKIGSTPENVQPSEINSSGSKELERKFRSEVGMLSVLIDSSWGSKADNDRIDREVTAYKERAERFADGRFGALSEVQRNQADGELRAFYDTQAETAEREAAWAEQMVNNIGVADAAYNLMLVHATNLDAAVVIYPENATYSEARALIGGVLQKFGSREGANILKEEVIMERARKVRMPAAVQASKPTENLFRTAWGTSGIPYTIKKIHIRSGWAPKRNAYGIVIGQVRDAAIAVEDPASGKCYLYDFTMIKEGSAVRRSSHAAKRMACENIPK</sequence>
<protein>
    <submittedName>
        <fullName evidence="2">Uncharacterized protein</fullName>
    </submittedName>
</protein>
<comment type="caution">
    <text evidence="2">The sequence shown here is derived from an EMBL/GenBank/DDBJ whole genome shotgun (WGS) entry which is preliminary data.</text>
</comment>
<feature type="compositionally biased region" description="Polar residues" evidence="1">
    <location>
        <begin position="14"/>
        <end position="32"/>
    </location>
</feature>
<dbReference type="AlphaFoldDB" id="A0A9X1F255"/>
<evidence type="ECO:0000313" key="2">
    <source>
        <dbReference type="EMBL" id="MBV7257958.1"/>
    </source>
</evidence>
<evidence type="ECO:0000313" key="3">
    <source>
        <dbReference type="Proteomes" id="UP001138681"/>
    </source>
</evidence>
<proteinExistence type="predicted"/>
<gene>
    <name evidence="2" type="ORF">KCG46_00035</name>
</gene>
<organism evidence="2 3">
    <name type="scientific">Erythrobacter crassostreae</name>
    <dbReference type="NCBI Taxonomy" id="2828328"/>
    <lineage>
        <taxon>Bacteria</taxon>
        <taxon>Pseudomonadati</taxon>
        <taxon>Pseudomonadota</taxon>
        <taxon>Alphaproteobacteria</taxon>
        <taxon>Sphingomonadales</taxon>
        <taxon>Erythrobacteraceae</taxon>
        <taxon>Erythrobacter/Porphyrobacter group</taxon>
        <taxon>Erythrobacter</taxon>
    </lineage>
</organism>
<keyword evidence="3" id="KW-1185">Reference proteome</keyword>
<feature type="region of interest" description="Disordered" evidence="1">
    <location>
        <begin position="1"/>
        <end position="34"/>
    </location>
</feature>
<evidence type="ECO:0000256" key="1">
    <source>
        <dbReference type="SAM" id="MobiDB-lite"/>
    </source>
</evidence>
<dbReference type="RefSeq" id="WP_218403338.1">
    <property type="nucleotide sequence ID" value="NZ_JAGSPC010000001.1"/>
</dbReference>
<accession>A0A9X1F255</accession>
<dbReference type="EMBL" id="JAGSPC010000001">
    <property type="protein sequence ID" value="MBV7257958.1"/>
    <property type="molecule type" value="Genomic_DNA"/>
</dbReference>
<reference evidence="2" key="1">
    <citation type="submission" date="2021-04" db="EMBL/GenBank/DDBJ databases">
        <authorList>
            <person name="Pira H."/>
            <person name="Risdian C."/>
            <person name="Wink J."/>
        </authorList>
    </citation>
    <scope>NUCLEOTIDE SEQUENCE</scope>
    <source>
        <strain evidence="2">WH158</strain>
    </source>
</reference>
<dbReference type="Proteomes" id="UP001138681">
    <property type="component" value="Unassembled WGS sequence"/>
</dbReference>